<dbReference type="PROSITE" id="PS51898">
    <property type="entry name" value="TYR_RECOMBINASE"/>
    <property type="match status" value="1"/>
</dbReference>
<evidence type="ECO:0000256" key="1">
    <source>
        <dbReference type="ARBA" id="ARBA00023172"/>
    </source>
</evidence>
<dbReference type="GO" id="GO:0006310">
    <property type="term" value="P:DNA recombination"/>
    <property type="evidence" value="ECO:0007669"/>
    <property type="project" value="UniProtKB-KW"/>
</dbReference>
<keyword evidence="4" id="KW-1185">Reference proteome</keyword>
<dbReference type="HOGENOM" id="CLU_063183_0_0_5"/>
<dbReference type="RefSeq" id="WP_011316290.1">
    <property type="nucleotide sequence ID" value="NC_007406.1"/>
</dbReference>
<evidence type="ECO:0000313" key="3">
    <source>
        <dbReference type="EMBL" id="ABA06382.1"/>
    </source>
</evidence>
<proteinExistence type="predicted"/>
<dbReference type="Pfam" id="PF00589">
    <property type="entry name" value="Phage_integrase"/>
    <property type="match status" value="1"/>
</dbReference>
<dbReference type="AlphaFoldDB" id="Q3SMV9"/>
<evidence type="ECO:0000259" key="2">
    <source>
        <dbReference type="PROSITE" id="PS51898"/>
    </source>
</evidence>
<gene>
    <name evidence="3" type="ordered locus">Nwi_3135</name>
</gene>
<dbReference type="InterPro" id="IPR011010">
    <property type="entry name" value="DNA_brk_join_enz"/>
</dbReference>
<organism evidence="3 4">
    <name type="scientific">Nitrobacter winogradskyi (strain ATCC 25391 / DSM 10237 / CIP 104748 / NCIMB 11846 / Nb-255)</name>
    <dbReference type="NCBI Taxonomy" id="323098"/>
    <lineage>
        <taxon>Bacteria</taxon>
        <taxon>Pseudomonadati</taxon>
        <taxon>Pseudomonadota</taxon>
        <taxon>Alphaproteobacteria</taxon>
        <taxon>Hyphomicrobiales</taxon>
        <taxon>Nitrobacteraceae</taxon>
        <taxon>Nitrobacter</taxon>
    </lineage>
</organism>
<dbReference type="EMBL" id="CP000115">
    <property type="protein sequence ID" value="ABA06382.1"/>
    <property type="molecule type" value="Genomic_DNA"/>
</dbReference>
<dbReference type="InterPro" id="IPR002104">
    <property type="entry name" value="Integrase_catalytic"/>
</dbReference>
<accession>Q3SMV9</accession>
<dbReference type="KEGG" id="nwi:Nwi_3135"/>
<dbReference type="SUPFAM" id="SSF56349">
    <property type="entry name" value="DNA breaking-rejoining enzymes"/>
    <property type="match status" value="1"/>
</dbReference>
<protein>
    <submittedName>
        <fullName evidence="3">Phage integrase</fullName>
    </submittedName>
</protein>
<dbReference type="OrthoDB" id="7363113at2"/>
<dbReference type="Gene3D" id="1.10.443.10">
    <property type="entry name" value="Intergrase catalytic core"/>
    <property type="match status" value="1"/>
</dbReference>
<dbReference type="GO" id="GO:0003677">
    <property type="term" value="F:DNA binding"/>
    <property type="evidence" value="ECO:0007669"/>
    <property type="project" value="InterPro"/>
</dbReference>
<keyword evidence="1" id="KW-0233">DNA recombination</keyword>
<dbReference type="GO" id="GO:0015074">
    <property type="term" value="P:DNA integration"/>
    <property type="evidence" value="ECO:0007669"/>
    <property type="project" value="InterPro"/>
</dbReference>
<dbReference type="Proteomes" id="UP000002531">
    <property type="component" value="Chromosome"/>
</dbReference>
<feature type="domain" description="Tyr recombinase" evidence="2">
    <location>
        <begin position="153"/>
        <end position="350"/>
    </location>
</feature>
<sequence length="359" mass="40163">MMPATSKVPASRPHRFQARSLPIAEWPAADRDAWIAACRPSQRLVRGGAGAHMKPITLSDLARRYGYFLDFLDRSGLFDRRRPAAGNVTPENVAGYLNELQTRVSSVTVYGSIYKLRRASELLDPHSEFFWLTEIEKDLALMMRPRSKADRFVLSEVLVENGLTLMAEADHSTTCSDLAKARQFRNGLMVAMLALHPIRLKNFAGLEIGRNFVNIEGRWWIILGAAETKEKRPDERRLDDMLAPMLEKYLSNYLDVLAQESESNALWLSSADGHPMTYSAVADAIKRTTSTAIGVGVSSHMFRTAAASSAAVHAGHNPYLASALLHHRDPRVTEEHYNRASSLSAAKKFARIIRRDRDC</sequence>
<evidence type="ECO:0000313" key="4">
    <source>
        <dbReference type="Proteomes" id="UP000002531"/>
    </source>
</evidence>
<dbReference type="InterPro" id="IPR013762">
    <property type="entry name" value="Integrase-like_cat_sf"/>
</dbReference>
<reference evidence="3 4" key="1">
    <citation type="journal article" date="2006" name="Appl. Environ. Microbiol.">
        <title>Genome sequence of the chemolithoautotrophic nitrite-oxidizing bacterium Nitrobacter winogradskyi Nb-255.</title>
        <authorList>
            <person name="Starkenburg S.R."/>
            <person name="Chain P.S."/>
            <person name="Sayavedra-Soto L.A."/>
            <person name="Hauser L."/>
            <person name="Land M.L."/>
            <person name="Larimer F.W."/>
            <person name="Malfatti S.A."/>
            <person name="Klotz M.G."/>
            <person name="Bottomley P.J."/>
            <person name="Arp D.J."/>
            <person name="Hickey W.J."/>
        </authorList>
    </citation>
    <scope>NUCLEOTIDE SEQUENCE [LARGE SCALE GENOMIC DNA]</scope>
    <source>
        <strain evidence="4">ATCC 25391 / DSM 10237 / CIP 104748 / NCIMB 11846 / Nb-255</strain>
    </source>
</reference>
<dbReference type="STRING" id="323098.Nwi_3135"/>
<dbReference type="eggNOG" id="COG0582">
    <property type="taxonomic scope" value="Bacteria"/>
</dbReference>
<name>Q3SMV9_NITWN</name>